<dbReference type="Proteomes" id="UP001172102">
    <property type="component" value="Unassembled WGS sequence"/>
</dbReference>
<reference evidence="2" key="1">
    <citation type="submission" date="2023-06" db="EMBL/GenBank/DDBJ databases">
        <title>Genome-scale phylogeny and comparative genomics of the fungal order Sordariales.</title>
        <authorList>
            <consortium name="Lawrence Berkeley National Laboratory"/>
            <person name="Hensen N."/>
            <person name="Bonometti L."/>
            <person name="Westerberg I."/>
            <person name="Brannstrom I.O."/>
            <person name="Guillou S."/>
            <person name="Cros-Aarteil S."/>
            <person name="Calhoun S."/>
            <person name="Haridas S."/>
            <person name="Kuo A."/>
            <person name="Mondo S."/>
            <person name="Pangilinan J."/>
            <person name="Riley R."/>
            <person name="Labutti K."/>
            <person name="Andreopoulos B."/>
            <person name="Lipzen A."/>
            <person name="Chen C."/>
            <person name="Yanf M."/>
            <person name="Daum C."/>
            <person name="Ng V."/>
            <person name="Clum A."/>
            <person name="Steindorff A."/>
            <person name="Ohm R."/>
            <person name="Martin F."/>
            <person name="Silar P."/>
            <person name="Natvig D."/>
            <person name="Lalanne C."/>
            <person name="Gautier V."/>
            <person name="Ament-Velasquez S.L."/>
            <person name="Kruys A."/>
            <person name="Hutchinson M.I."/>
            <person name="Powell A.J."/>
            <person name="Barry K."/>
            <person name="Miller A.N."/>
            <person name="Grigoriev I.V."/>
            <person name="Debuchy R."/>
            <person name="Gladieux P."/>
            <person name="Thoren M.H."/>
            <person name="Johannesson H."/>
        </authorList>
    </citation>
    <scope>NUCLEOTIDE SEQUENCE</scope>
    <source>
        <strain evidence="2">SMH4607-1</strain>
    </source>
</reference>
<dbReference type="AlphaFoldDB" id="A0AA40B968"/>
<comment type="caution">
    <text evidence="2">The sequence shown here is derived from an EMBL/GenBank/DDBJ whole genome shotgun (WGS) entry which is preliminary data.</text>
</comment>
<dbReference type="EMBL" id="JAUKUA010000001">
    <property type="protein sequence ID" value="KAK0729970.1"/>
    <property type="molecule type" value="Genomic_DNA"/>
</dbReference>
<proteinExistence type="predicted"/>
<sequence length="153" mass="17664">MGRETARGYWSITDLVQAIHKISKYRWRIRIPAPHASRRNTSRNRRDLFLGQPEYSKTYNRLEPDRPTCTSKEAVTVEKHNRVDINPEQDQTLKEGALSSEKGSGKLSLAAGRTNLAEMSSQHYQSHGRPLRVATDTPYWMFHNIDDKKVQDI</sequence>
<gene>
    <name evidence="2" type="ORF">B0H67DRAFT_18233</name>
</gene>
<organism evidence="2 3">
    <name type="scientific">Lasiosphaeris hirsuta</name>
    <dbReference type="NCBI Taxonomy" id="260670"/>
    <lineage>
        <taxon>Eukaryota</taxon>
        <taxon>Fungi</taxon>
        <taxon>Dikarya</taxon>
        <taxon>Ascomycota</taxon>
        <taxon>Pezizomycotina</taxon>
        <taxon>Sordariomycetes</taxon>
        <taxon>Sordariomycetidae</taxon>
        <taxon>Sordariales</taxon>
        <taxon>Lasiosphaeriaceae</taxon>
        <taxon>Lasiosphaeris</taxon>
    </lineage>
</organism>
<protein>
    <submittedName>
        <fullName evidence="2">Uncharacterized protein</fullName>
    </submittedName>
</protein>
<accession>A0AA40B968</accession>
<name>A0AA40B968_9PEZI</name>
<evidence type="ECO:0000313" key="2">
    <source>
        <dbReference type="EMBL" id="KAK0729970.1"/>
    </source>
</evidence>
<keyword evidence="3" id="KW-1185">Reference proteome</keyword>
<evidence type="ECO:0000256" key="1">
    <source>
        <dbReference type="SAM" id="MobiDB-lite"/>
    </source>
</evidence>
<evidence type="ECO:0000313" key="3">
    <source>
        <dbReference type="Proteomes" id="UP001172102"/>
    </source>
</evidence>
<feature type="compositionally biased region" description="Low complexity" evidence="1">
    <location>
        <begin position="94"/>
        <end position="105"/>
    </location>
</feature>
<feature type="region of interest" description="Disordered" evidence="1">
    <location>
        <begin position="81"/>
        <end position="105"/>
    </location>
</feature>